<proteinExistence type="predicted"/>
<dbReference type="EMBL" id="WYDN01000004">
    <property type="protein sequence ID" value="NAZ15642.1"/>
    <property type="molecule type" value="Genomic_DNA"/>
</dbReference>
<dbReference type="InterPro" id="IPR013783">
    <property type="entry name" value="Ig-like_fold"/>
</dbReference>
<dbReference type="RefSeq" id="WP_161448118.1">
    <property type="nucleotide sequence ID" value="NZ_WYDN01000004.1"/>
</dbReference>
<dbReference type="InterPro" id="IPR035986">
    <property type="entry name" value="PKD_dom_sf"/>
</dbReference>
<dbReference type="InterPro" id="IPR000601">
    <property type="entry name" value="PKD_dom"/>
</dbReference>
<evidence type="ECO:0000313" key="2">
    <source>
        <dbReference type="EMBL" id="NAZ15642.1"/>
    </source>
</evidence>
<sequence>MMQIKSMAVLATVLISAMPVQQVHERALIDLRMEETCPDSVYEVDFTKTFGESIRKECRTKLKQLTDIPNFYEENESEPKQQFTLDYDNSCPIGLETTNGCDRNPDARLCTDGTSPYLLVIRYSGGDSDGQIFTSRLVCPEDNVEVPENVVREIKITPEHFRRFPILGSTIHSDPKQFSLRNGHSHMWATENEQTFTDQIDNTPVTIKAIPVQWNWDYGDGSVRILDFPGRLVPGHTLHDETPTSHSYVQTGTFTVTLTTIYRGEFRVGNGPWQPIGGQAAVPSSPIEVDVWRTKKELIANE</sequence>
<evidence type="ECO:0000313" key="3">
    <source>
        <dbReference type="Proteomes" id="UP000477543"/>
    </source>
</evidence>
<gene>
    <name evidence="2" type="ORF">GT020_06105</name>
</gene>
<dbReference type="PROSITE" id="PS50093">
    <property type="entry name" value="PKD"/>
    <property type="match status" value="1"/>
</dbReference>
<comment type="caution">
    <text evidence="2">The sequence shown here is derived from an EMBL/GenBank/DDBJ whole genome shotgun (WGS) entry which is preliminary data.</text>
</comment>
<feature type="domain" description="PKD" evidence="1">
    <location>
        <begin position="211"/>
        <end position="259"/>
    </location>
</feature>
<dbReference type="GO" id="GO:0005975">
    <property type="term" value="P:carbohydrate metabolic process"/>
    <property type="evidence" value="ECO:0007669"/>
    <property type="project" value="UniProtKB-ARBA"/>
</dbReference>
<protein>
    <recommendedName>
        <fullName evidence="1">PKD domain-containing protein</fullName>
    </recommendedName>
</protein>
<dbReference type="SUPFAM" id="SSF49299">
    <property type="entry name" value="PKD domain"/>
    <property type="match status" value="1"/>
</dbReference>
<dbReference type="Pfam" id="PF00801">
    <property type="entry name" value="PKD"/>
    <property type="match status" value="1"/>
</dbReference>
<dbReference type="Proteomes" id="UP000477543">
    <property type="component" value="Unassembled WGS sequence"/>
</dbReference>
<dbReference type="Gene3D" id="2.60.40.10">
    <property type="entry name" value="Immunoglobulins"/>
    <property type="match status" value="1"/>
</dbReference>
<evidence type="ECO:0000259" key="1">
    <source>
        <dbReference type="PROSITE" id="PS50093"/>
    </source>
</evidence>
<dbReference type="AlphaFoldDB" id="A0A6L9G1D9"/>
<reference evidence="2 3" key="1">
    <citation type="submission" date="2020-01" db="EMBL/GenBank/DDBJ databases">
        <title>Glutamicibacter soli M275.</title>
        <authorList>
            <person name="Meng X."/>
        </authorList>
    </citation>
    <scope>NUCLEOTIDE SEQUENCE [LARGE SCALE GENOMIC DNA]</scope>
    <source>
        <strain evidence="2 3">M275</strain>
    </source>
</reference>
<accession>A0A6L9G1D9</accession>
<name>A0A6L9G1D9_9MICC</name>
<organism evidence="2 3">
    <name type="scientific">Glutamicibacter soli</name>
    <dbReference type="NCBI Taxonomy" id="453836"/>
    <lineage>
        <taxon>Bacteria</taxon>
        <taxon>Bacillati</taxon>
        <taxon>Actinomycetota</taxon>
        <taxon>Actinomycetes</taxon>
        <taxon>Micrococcales</taxon>
        <taxon>Micrococcaceae</taxon>
        <taxon>Glutamicibacter</taxon>
    </lineage>
</organism>